<evidence type="ECO:0000313" key="2">
    <source>
        <dbReference type="EnsemblPlants" id="QL09p042594:mrna"/>
    </source>
</evidence>
<dbReference type="AlphaFoldDB" id="A0A7N2RB60"/>
<dbReference type="EnsemblPlants" id="QL09p042594:mrna">
    <property type="protein sequence ID" value="QL09p042594:mrna"/>
    <property type="gene ID" value="QL09p042594"/>
</dbReference>
<evidence type="ECO:0000313" key="3">
    <source>
        <dbReference type="Proteomes" id="UP000594261"/>
    </source>
</evidence>
<dbReference type="InterPro" id="IPR003676">
    <property type="entry name" value="SAUR_fam"/>
</dbReference>
<dbReference type="Proteomes" id="UP000594261">
    <property type="component" value="Chromosome 9"/>
</dbReference>
<comment type="similarity">
    <text evidence="1">Belongs to the ARG7 family.</text>
</comment>
<sequence>MTPLGYIGLYVGEERKRYEVLVKYLSLPAFEELIVQSQADELEAKIEGPIMLACKTEEFDQLLKLAKNAFSNAYYIGCPDNRCSSSAFVLSWYLMKSYSQDSIVEMQRGNDKKQNKILFQEYNLETTRVPQIHKEKGVQNPLEK</sequence>
<proteinExistence type="inferred from homology"/>
<organism evidence="2 3">
    <name type="scientific">Quercus lobata</name>
    <name type="common">Valley oak</name>
    <dbReference type="NCBI Taxonomy" id="97700"/>
    <lineage>
        <taxon>Eukaryota</taxon>
        <taxon>Viridiplantae</taxon>
        <taxon>Streptophyta</taxon>
        <taxon>Embryophyta</taxon>
        <taxon>Tracheophyta</taxon>
        <taxon>Spermatophyta</taxon>
        <taxon>Magnoliopsida</taxon>
        <taxon>eudicotyledons</taxon>
        <taxon>Gunneridae</taxon>
        <taxon>Pentapetalae</taxon>
        <taxon>rosids</taxon>
        <taxon>fabids</taxon>
        <taxon>Fagales</taxon>
        <taxon>Fagaceae</taxon>
        <taxon>Quercus</taxon>
    </lineage>
</organism>
<dbReference type="EMBL" id="LRBV02000009">
    <property type="status" value="NOT_ANNOTATED_CDS"/>
    <property type="molecule type" value="Genomic_DNA"/>
</dbReference>
<reference evidence="2 3" key="1">
    <citation type="journal article" date="2016" name="G3 (Bethesda)">
        <title>First Draft Assembly and Annotation of the Genome of a California Endemic Oak Quercus lobata Nee (Fagaceae).</title>
        <authorList>
            <person name="Sork V.L."/>
            <person name="Fitz-Gibbon S.T."/>
            <person name="Puiu D."/>
            <person name="Crepeau M."/>
            <person name="Gugger P.F."/>
            <person name="Sherman R."/>
            <person name="Stevens K."/>
            <person name="Langley C.H."/>
            <person name="Pellegrini M."/>
            <person name="Salzberg S.L."/>
        </authorList>
    </citation>
    <scope>NUCLEOTIDE SEQUENCE [LARGE SCALE GENOMIC DNA]</scope>
    <source>
        <strain evidence="2 3">cv. SW786</strain>
    </source>
</reference>
<dbReference type="Pfam" id="PF02519">
    <property type="entry name" value="Auxin_inducible"/>
    <property type="match status" value="1"/>
</dbReference>
<accession>A0A7N2RB60</accession>
<dbReference type="Gramene" id="QL09p042594:mrna">
    <property type="protein sequence ID" value="QL09p042594:mrna"/>
    <property type="gene ID" value="QL09p042594"/>
</dbReference>
<reference evidence="2" key="2">
    <citation type="submission" date="2021-01" db="UniProtKB">
        <authorList>
            <consortium name="EnsemblPlants"/>
        </authorList>
    </citation>
    <scope>IDENTIFICATION</scope>
</reference>
<name>A0A7N2RB60_QUELO</name>
<dbReference type="InParanoid" id="A0A7N2RB60"/>
<evidence type="ECO:0000256" key="1">
    <source>
        <dbReference type="ARBA" id="ARBA00006974"/>
    </source>
</evidence>
<protein>
    <submittedName>
        <fullName evidence="2">Uncharacterized protein</fullName>
    </submittedName>
</protein>
<dbReference type="GO" id="GO:0009733">
    <property type="term" value="P:response to auxin"/>
    <property type="evidence" value="ECO:0007669"/>
    <property type="project" value="InterPro"/>
</dbReference>
<keyword evidence="3" id="KW-1185">Reference proteome</keyword>